<keyword evidence="4 10" id="KW-0378">Hydrolase</keyword>
<sequence length="437" mass="46824">MFGFLKRKKKQEQQQTTPEQEAERRSEEEQDAIADGSLPEQDESSAATGAPVAAESDEARTAETVPAAEEEVVVDEAVAAGPASEEPAEEATQQATPEPVAEPEPEPEPEPAPAALQEKPVSEKKGWFSRIRAGLGKTRANLTDGLADLFMGRKQIDDDLMEELETQLLMADVGIEATTEIIDRLADRVSRKELKDPQALYRALQEELAASLEPVTEPLALPPKGEGPFVILVIGVNGVGKTTTIGKLTQRFQREGRSVMLAAGDTFRAAAVEQLKVWGERNDVPVIAQHTGADSASVIFDALSAAKARGVDVLIADTAGRLHNKAHLMEELKKVHRVMGKIDGGAPHEVMLVLDAGTGQNALAQASTFHEAVPITGVTLTKLDGTAKGGIIFALARQLGTPIRFIGVGEGLDDLRPFVAREFVDALFDRDQDTPAS</sequence>
<feature type="binding site" evidence="10">
    <location>
        <begin position="381"/>
        <end position="384"/>
    </location>
    <ligand>
        <name>GTP</name>
        <dbReference type="ChEBI" id="CHEBI:37565"/>
    </ligand>
</feature>
<dbReference type="GO" id="GO:0005525">
    <property type="term" value="F:GTP binding"/>
    <property type="evidence" value="ECO:0007669"/>
    <property type="project" value="UniProtKB-UniRule"/>
</dbReference>
<reference evidence="13 14" key="1">
    <citation type="submission" date="2016-10" db="EMBL/GenBank/DDBJ databases">
        <authorList>
            <person name="de Groot N.N."/>
        </authorList>
    </citation>
    <scope>NUCLEOTIDE SEQUENCE [LARGE SCALE GENOMIC DNA]</scope>
    <source>
        <strain evidence="13 14">CGMCC 1.6493</strain>
    </source>
</reference>
<dbReference type="GO" id="GO:0006614">
    <property type="term" value="P:SRP-dependent cotranslational protein targeting to membrane"/>
    <property type="evidence" value="ECO:0007669"/>
    <property type="project" value="InterPro"/>
</dbReference>
<dbReference type="SMART" id="SM00963">
    <property type="entry name" value="SRP54_N"/>
    <property type="match status" value="1"/>
</dbReference>
<evidence type="ECO:0000256" key="7">
    <source>
        <dbReference type="ARBA" id="ARBA00023170"/>
    </source>
</evidence>
<dbReference type="InterPro" id="IPR013822">
    <property type="entry name" value="Signal_recog_particl_SRP54_hlx"/>
</dbReference>
<dbReference type="GO" id="GO:0003924">
    <property type="term" value="F:GTPase activity"/>
    <property type="evidence" value="ECO:0007669"/>
    <property type="project" value="UniProtKB-UniRule"/>
</dbReference>
<dbReference type="EC" id="3.6.5.4" evidence="10"/>
<dbReference type="SMART" id="SM00382">
    <property type="entry name" value="AAA"/>
    <property type="match status" value="1"/>
</dbReference>
<feature type="binding site" evidence="10">
    <location>
        <begin position="235"/>
        <end position="242"/>
    </location>
    <ligand>
        <name>GTP</name>
        <dbReference type="ChEBI" id="CHEBI:37565"/>
    </ligand>
</feature>
<evidence type="ECO:0000259" key="12">
    <source>
        <dbReference type="PROSITE" id="PS00300"/>
    </source>
</evidence>
<comment type="function">
    <text evidence="9 10">Involved in targeting and insertion of nascent membrane proteins into the cytoplasmic membrane. Acts as a receptor for the complex formed by the signal recognition particle (SRP) and the ribosome-nascent chain (RNC). Interaction with SRP-RNC leads to the transfer of the RNC complex to the Sec translocase for insertion into the membrane, the hydrolysis of GTP by both Ffh and FtsY, and the dissociation of the SRP-FtsY complex into the individual components.</text>
</comment>
<dbReference type="EMBL" id="FPAQ01000020">
    <property type="protein sequence ID" value="SFT78294.1"/>
    <property type="molecule type" value="Genomic_DNA"/>
</dbReference>
<dbReference type="InterPro" id="IPR000897">
    <property type="entry name" value="SRP54_GTPase_dom"/>
</dbReference>
<name>A0A1I7ATL2_9GAMM</name>
<feature type="domain" description="SRP54-type proteins GTP-binding" evidence="12">
    <location>
        <begin position="402"/>
        <end position="415"/>
    </location>
</feature>
<evidence type="ECO:0000256" key="5">
    <source>
        <dbReference type="ARBA" id="ARBA00023134"/>
    </source>
</evidence>
<dbReference type="GO" id="GO:0005737">
    <property type="term" value="C:cytoplasm"/>
    <property type="evidence" value="ECO:0007669"/>
    <property type="project" value="UniProtKB-SubCell"/>
</dbReference>
<feature type="compositionally biased region" description="Low complexity" evidence="11">
    <location>
        <begin position="75"/>
        <end position="99"/>
    </location>
</feature>
<evidence type="ECO:0000256" key="3">
    <source>
        <dbReference type="ARBA" id="ARBA00022741"/>
    </source>
</evidence>
<evidence type="ECO:0000256" key="6">
    <source>
        <dbReference type="ARBA" id="ARBA00023136"/>
    </source>
</evidence>
<dbReference type="GO" id="GO:0005886">
    <property type="term" value="C:plasma membrane"/>
    <property type="evidence" value="ECO:0007669"/>
    <property type="project" value="UniProtKB-SubCell"/>
</dbReference>
<dbReference type="CDD" id="cd17874">
    <property type="entry name" value="FtsY"/>
    <property type="match status" value="1"/>
</dbReference>
<dbReference type="Proteomes" id="UP000199594">
    <property type="component" value="Unassembled WGS sequence"/>
</dbReference>
<dbReference type="FunFam" id="3.40.50.300:FF:000053">
    <property type="entry name" value="Signal recognition particle receptor FtsY"/>
    <property type="match status" value="1"/>
</dbReference>
<dbReference type="InterPro" id="IPR004390">
    <property type="entry name" value="SR_rcpt_FtsY"/>
</dbReference>
<dbReference type="RefSeq" id="WP_089849872.1">
    <property type="nucleotide sequence ID" value="NZ_FPAQ01000020.1"/>
</dbReference>
<dbReference type="PROSITE" id="PS00300">
    <property type="entry name" value="SRP54"/>
    <property type="match status" value="1"/>
</dbReference>
<evidence type="ECO:0000256" key="11">
    <source>
        <dbReference type="SAM" id="MobiDB-lite"/>
    </source>
</evidence>
<evidence type="ECO:0000256" key="2">
    <source>
        <dbReference type="ARBA" id="ARBA00022490"/>
    </source>
</evidence>
<evidence type="ECO:0000313" key="13">
    <source>
        <dbReference type="EMBL" id="SFT78294.1"/>
    </source>
</evidence>
<keyword evidence="6 10" id="KW-0472">Membrane</keyword>
<dbReference type="OrthoDB" id="9804720at2"/>
<feature type="binding site" evidence="10">
    <location>
        <begin position="317"/>
        <end position="321"/>
    </location>
    <ligand>
        <name>GTP</name>
        <dbReference type="ChEBI" id="CHEBI:37565"/>
    </ligand>
</feature>
<dbReference type="SMART" id="SM00962">
    <property type="entry name" value="SRP54"/>
    <property type="match status" value="1"/>
</dbReference>
<dbReference type="AlphaFoldDB" id="A0A1I7ATL2"/>
<comment type="catalytic activity">
    <reaction evidence="8 10">
        <text>GTP + H2O = GDP + phosphate + H(+)</text>
        <dbReference type="Rhea" id="RHEA:19669"/>
        <dbReference type="ChEBI" id="CHEBI:15377"/>
        <dbReference type="ChEBI" id="CHEBI:15378"/>
        <dbReference type="ChEBI" id="CHEBI:37565"/>
        <dbReference type="ChEBI" id="CHEBI:43474"/>
        <dbReference type="ChEBI" id="CHEBI:58189"/>
        <dbReference type="EC" id="3.6.5.4"/>
    </reaction>
</comment>
<dbReference type="Gene3D" id="3.40.50.300">
    <property type="entry name" value="P-loop containing nucleotide triphosphate hydrolases"/>
    <property type="match status" value="1"/>
</dbReference>
<dbReference type="InterPro" id="IPR003593">
    <property type="entry name" value="AAA+_ATPase"/>
</dbReference>
<accession>A0A1I7ATL2</accession>
<keyword evidence="2 10" id="KW-0963">Cytoplasm</keyword>
<dbReference type="InterPro" id="IPR042101">
    <property type="entry name" value="SRP54_N_sf"/>
</dbReference>
<dbReference type="HAMAP" id="MF_00920">
    <property type="entry name" value="FtsY"/>
    <property type="match status" value="1"/>
</dbReference>
<keyword evidence="7 10" id="KW-0675">Receptor</keyword>
<dbReference type="GO" id="GO:0005047">
    <property type="term" value="F:signal recognition particle binding"/>
    <property type="evidence" value="ECO:0007669"/>
    <property type="project" value="TreeGrafter"/>
</dbReference>
<comment type="subcellular location">
    <subcellularLocation>
        <location evidence="10">Cell membrane</location>
        <topology evidence="10">Peripheral membrane protein</topology>
        <orientation evidence="10">Cytoplasmic side</orientation>
    </subcellularLocation>
    <subcellularLocation>
        <location evidence="10">Cytoplasm</location>
    </subcellularLocation>
</comment>
<comment type="similarity">
    <text evidence="10">Belongs to the GTP-binding SRP family. FtsY subfamily.</text>
</comment>
<dbReference type="PANTHER" id="PTHR43134">
    <property type="entry name" value="SIGNAL RECOGNITION PARTICLE RECEPTOR SUBUNIT ALPHA"/>
    <property type="match status" value="1"/>
</dbReference>
<evidence type="ECO:0000256" key="1">
    <source>
        <dbReference type="ARBA" id="ARBA00022475"/>
    </source>
</evidence>
<dbReference type="PANTHER" id="PTHR43134:SF1">
    <property type="entry name" value="SIGNAL RECOGNITION PARTICLE RECEPTOR SUBUNIT ALPHA"/>
    <property type="match status" value="1"/>
</dbReference>
<dbReference type="SUPFAM" id="SSF52540">
    <property type="entry name" value="P-loop containing nucleoside triphosphate hydrolases"/>
    <property type="match status" value="1"/>
</dbReference>
<keyword evidence="1 10" id="KW-1003">Cell membrane</keyword>
<dbReference type="Gene3D" id="1.20.120.140">
    <property type="entry name" value="Signal recognition particle SRP54, nucleotide-binding domain"/>
    <property type="match status" value="1"/>
</dbReference>
<evidence type="ECO:0000256" key="4">
    <source>
        <dbReference type="ARBA" id="ARBA00022801"/>
    </source>
</evidence>
<keyword evidence="5 10" id="KW-0342">GTP-binding</keyword>
<feature type="compositionally biased region" description="Basic residues" evidence="11">
    <location>
        <begin position="1"/>
        <end position="10"/>
    </location>
</feature>
<dbReference type="NCBIfam" id="TIGR00064">
    <property type="entry name" value="ftsY"/>
    <property type="match status" value="1"/>
</dbReference>
<keyword evidence="3 10" id="KW-0547">Nucleotide-binding</keyword>
<dbReference type="Pfam" id="PF02881">
    <property type="entry name" value="SRP54_N"/>
    <property type="match status" value="1"/>
</dbReference>
<dbReference type="FunFam" id="1.20.120.140:FF:000002">
    <property type="entry name" value="Signal recognition particle receptor FtsY"/>
    <property type="match status" value="1"/>
</dbReference>
<protein>
    <recommendedName>
        <fullName evidence="10">Signal recognition particle receptor FtsY</fullName>
        <shortName evidence="10">SRP receptor</shortName>
        <ecNumber evidence="10">3.6.5.4</ecNumber>
    </recommendedName>
</protein>
<comment type="subunit">
    <text evidence="10">Part of the signal recognition particle protein translocation system, which is composed of SRP and FtsY. SRP is a ribonucleoprotein composed of Ffh and a 4.5S RNA molecule.</text>
</comment>
<evidence type="ECO:0000256" key="10">
    <source>
        <dbReference type="HAMAP-Rule" id="MF_00920"/>
    </source>
</evidence>
<gene>
    <name evidence="10" type="primary">ftsY</name>
    <name evidence="13" type="ORF">SAMN04487956_12016</name>
</gene>
<evidence type="ECO:0000256" key="9">
    <source>
        <dbReference type="ARBA" id="ARBA00053570"/>
    </source>
</evidence>
<feature type="region of interest" description="Disordered" evidence="11">
    <location>
        <begin position="1"/>
        <end position="122"/>
    </location>
</feature>
<organism evidence="13 14">
    <name type="scientific">Halomonas saccharevitans</name>
    <dbReference type="NCBI Taxonomy" id="416872"/>
    <lineage>
        <taxon>Bacteria</taxon>
        <taxon>Pseudomonadati</taxon>
        <taxon>Pseudomonadota</taxon>
        <taxon>Gammaproteobacteria</taxon>
        <taxon>Oceanospirillales</taxon>
        <taxon>Halomonadaceae</taxon>
        <taxon>Halomonas</taxon>
    </lineage>
</organism>
<proteinExistence type="inferred from homology"/>
<evidence type="ECO:0000313" key="14">
    <source>
        <dbReference type="Proteomes" id="UP000199594"/>
    </source>
</evidence>
<dbReference type="InterPro" id="IPR027417">
    <property type="entry name" value="P-loop_NTPase"/>
</dbReference>
<evidence type="ECO:0000256" key="8">
    <source>
        <dbReference type="ARBA" id="ARBA00048027"/>
    </source>
</evidence>
<dbReference type="Pfam" id="PF00448">
    <property type="entry name" value="SRP54"/>
    <property type="match status" value="1"/>
</dbReference>